<proteinExistence type="predicted"/>
<gene>
    <name evidence="1" type="ORF">L1987_73855</name>
</gene>
<reference evidence="2" key="1">
    <citation type="journal article" date="2022" name="Mol. Ecol. Resour.">
        <title>The genomes of chicory, endive, great burdock and yacon provide insights into Asteraceae palaeo-polyploidization history and plant inulin production.</title>
        <authorList>
            <person name="Fan W."/>
            <person name="Wang S."/>
            <person name="Wang H."/>
            <person name="Wang A."/>
            <person name="Jiang F."/>
            <person name="Liu H."/>
            <person name="Zhao H."/>
            <person name="Xu D."/>
            <person name="Zhang Y."/>
        </authorList>
    </citation>
    <scope>NUCLEOTIDE SEQUENCE [LARGE SCALE GENOMIC DNA]</scope>
    <source>
        <strain evidence="2">cv. Yunnan</strain>
    </source>
</reference>
<dbReference type="Proteomes" id="UP001056120">
    <property type="component" value="Linkage Group LG25"/>
</dbReference>
<accession>A0ACB9A1B6</accession>
<keyword evidence="2" id="KW-1185">Reference proteome</keyword>
<comment type="caution">
    <text evidence="1">The sequence shown here is derived from an EMBL/GenBank/DDBJ whole genome shotgun (WGS) entry which is preliminary data.</text>
</comment>
<organism evidence="1 2">
    <name type="scientific">Smallanthus sonchifolius</name>
    <dbReference type="NCBI Taxonomy" id="185202"/>
    <lineage>
        <taxon>Eukaryota</taxon>
        <taxon>Viridiplantae</taxon>
        <taxon>Streptophyta</taxon>
        <taxon>Embryophyta</taxon>
        <taxon>Tracheophyta</taxon>
        <taxon>Spermatophyta</taxon>
        <taxon>Magnoliopsida</taxon>
        <taxon>eudicotyledons</taxon>
        <taxon>Gunneridae</taxon>
        <taxon>Pentapetalae</taxon>
        <taxon>asterids</taxon>
        <taxon>campanulids</taxon>
        <taxon>Asterales</taxon>
        <taxon>Asteraceae</taxon>
        <taxon>Asteroideae</taxon>
        <taxon>Heliantheae alliance</taxon>
        <taxon>Millerieae</taxon>
        <taxon>Smallanthus</taxon>
    </lineage>
</organism>
<dbReference type="EMBL" id="CM042042">
    <property type="protein sequence ID" value="KAI3703663.1"/>
    <property type="molecule type" value="Genomic_DNA"/>
</dbReference>
<evidence type="ECO:0000313" key="1">
    <source>
        <dbReference type="EMBL" id="KAI3703663.1"/>
    </source>
</evidence>
<reference evidence="1 2" key="2">
    <citation type="journal article" date="2022" name="Mol. Ecol. Resour.">
        <title>The genomes of chicory, endive, great burdock and yacon provide insights into Asteraceae paleo-polyploidization history and plant inulin production.</title>
        <authorList>
            <person name="Fan W."/>
            <person name="Wang S."/>
            <person name="Wang H."/>
            <person name="Wang A."/>
            <person name="Jiang F."/>
            <person name="Liu H."/>
            <person name="Zhao H."/>
            <person name="Xu D."/>
            <person name="Zhang Y."/>
        </authorList>
    </citation>
    <scope>NUCLEOTIDE SEQUENCE [LARGE SCALE GENOMIC DNA]</scope>
    <source>
        <strain evidence="2">cv. Yunnan</strain>
        <tissue evidence="1">Leaves</tissue>
    </source>
</reference>
<evidence type="ECO:0000313" key="2">
    <source>
        <dbReference type="Proteomes" id="UP001056120"/>
    </source>
</evidence>
<sequence>MDKLHKRENMEIAKGGFGLGEHREQLVYEEVNDEIDDVELDEQDTAREKEYVKLPVIDSNNFQSLLSLLEYLQNSANEINIKYHNAIIEARKLCPESIELSDYIKKFNWLFKKGVEVEDASCGKELTAINSTDACFYTLVSVKKQTYESGIWTQYCIDVADAYEVFSAEREKEERHISRNIEIDYAPDMSIGLTQGGEKRCTILSATKENTMPNKGEDIFVDKWNVKKNELCMLRLSLCQ</sequence>
<protein>
    <submittedName>
        <fullName evidence="1">Uncharacterized protein</fullName>
    </submittedName>
</protein>
<name>A0ACB9A1B6_9ASTR</name>